<reference evidence="1" key="1">
    <citation type="submission" date="2020-11" db="EMBL/GenBank/DDBJ databases">
        <authorList>
            <person name="Davenport K.M."/>
            <person name="Bickhart D.M."/>
            <person name="Smith T.P.L."/>
            <person name="Murdoch B.M."/>
            <person name="Rosen B.D."/>
        </authorList>
    </citation>
    <scope>NUCLEOTIDE SEQUENCE [LARGE SCALE GENOMIC DNA]</scope>
    <source>
        <strain evidence="1">OAR_USU_Benz2616</strain>
    </source>
</reference>
<name>A0AC11CMG1_SHEEP</name>
<gene>
    <name evidence="1" type="primary">SLC4A7</name>
</gene>
<reference evidence="1" key="2">
    <citation type="submission" date="2025-08" db="UniProtKB">
        <authorList>
            <consortium name="Ensembl"/>
        </authorList>
    </citation>
    <scope>IDENTIFICATION</scope>
</reference>
<dbReference type="Ensembl" id="ENSOART00020036476.2">
    <property type="protein sequence ID" value="ENSOARP00020030160.2"/>
    <property type="gene ID" value="ENSOARG00020018025.2"/>
</dbReference>
<protein>
    <submittedName>
        <fullName evidence="1">Solute carrier family 4 member 7</fullName>
    </submittedName>
</protein>
<proteinExistence type="predicted"/>
<evidence type="ECO:0000313" key="1">
    <source>
        <dbReference type="Ensembl" id="ENSOARP00020030160.2"/>
    </source>
</evidence>
<organism evidence="1">
    <name type="scientific">Ovis aries</name>
    <name type="common">Sheep</name>
    <dbReference type="NCBI Taxonomy" id="9940"/>
    <lineage>
        <taxon>Eukaryota</taxon>
        <taxon>Metazoa</taxon>
        <taxon>Chordata</taxon>
        <taxon>Craniata</taxon>
        <taxon>Vertebrata</taxon>
        <taxon>Euteleostomi</taxon>
        <taxon>Mammalia</taxon>
        <taxon>Eutheria</taxon>
        <taxon>Laurasiatheria</taxon>
        <taxon>Artiodactyla</taxon>
        <taxon>Ruminantia</taxon>
        <taxon>Pecora</taxon>
        <taxon>Bovidae</taxon>
        <taxon>Caprinae</taxon>
        <taxon>Ovis</taxon>
    </lineage>
</organism>
<accession>A0AC11CMG1</accession>
<reference evidence="1" key="3">
    <citation type="submission" date="2025-09" db="UniProtKB">
        <authorList>
            <consortium name="Ensembl"/>
        </authorList>
    </citation>
    <scope>IDENTIFICATION</scope>
</reference>
<sequence>MERFRLKKLLGPDEEAVVDLGKTSSTVNTKFEKEELESHRAVYIGVHVPFSKESRRRHRHRGHKHHHRRRKDKDSDREDGRESPSYDTPSQRVQFILGTEDDDEDHIPHDLFTEMDELCYRDGEEYEWKETARWLKFEEDVEDGGDRWSKPYVATLSLHSLFELRSCILNGTVMLDMRASTLDEIADMVLDNMIASGQLDESIRENVREALLKRHHHQNEKRFTSRIPLVRSFADIGEGLSASRHSLRTGLSASNLSLRGESPLSLLVSHLLPSSRAGTPAGSRCTSPAPTPQSSPPSSPGLSRLHASPSRQRQPQAPELLVPPASAGVPTVVIHPPEEDLEALQGQEQKNEENVGVTAGILASPQSAPGNLDSSKSGEIKGNGSGGSRENSTVDFSKVDMNFMRKIPSGAEASNVLVGEVDFLERPIIAFVRLAPAVLLSGLTEVPVPTRFLFLLLGPAGKAPQYHEIGRSIATLMTDEIFHDVAYKAKDRNDLLSGIDEFLDQVTVLPPGEWDPSIRIEPPKSVPSQEKRKIPVFSNGSAPSSGDAPKEAAHHEGPELQRTGRLFGGLILDIKRKAPFFLSDFKDALSLQCLASILFLYCACMSPVITFGGLLGEATEGRISAIESLFGASLTGIAYSLFAGQPLTILGSTGPVLVFEKILFKFCRDYHLSYLSLRTSIGLWTSFLCIVLVATDASSLVCYITRFTEEAFAALICIIFIYEALEKLFHLGETYAFNMHNNLEQLTSYSCVCVEPSNPGNETLKMWEEKNVTARDIPWGNLTVSECRAYRGAFVGSACGLHGPYIPDVLFWSVILFFTTFFLSSFLKQFKTKRYFPTKVRSTISDFAVFLTIVVMVVIDYLVGVPSPKLHVPEKFEPTDKNRGWIISPLGENPWWTLLIAAIPALLCTILIFMDQQITAVIINRKEHKLKKGAGYHLDLLVVGVMLGVCSVMGLPWFVAATVLSISHVNSLKVESECSAPGEQPKFLGIREQRVTGLMIFILMGLSVFMTSVLKLFDRIKLLGMPAKHQPGLIYLRHVPLWKVHAFTAVQLTCLVLLWAIKASAAAVVFPMMVLALVFVRKLMDLCFTKRELSWLDDLMPESKKKKEDDKKKKEKEEAERMLQAGEDTVHLPFEGGSLLQIPVKALKYSPEKPVSVKINFEDEPRKKYLDAETSL</sequence>